<dbReference type="Proteomes" id="UP000470022">
    <property type="component" value="Chromosome"/>
</dbReference>
<dbReference type="EMBL" id="CP127523">
    <property type="protein sequence ID" value="XRI70413.1"/>
    <property type="molecule type" value="Genomic_DNA"/>
</dbReference>
<dbReference type="EC" id="2.3.1.-" evidence="1"/>
<evidence type="ECO:0000313" key="2">
    <source>
        <dbReference type="Proteomes" id="UP000470022"/>
    </source>
</evidence>
<proteinExistence type="predicted"/>
<evidence type="ECO:0000313" key="1">
    <source>
        <dbReference type="EMBL" id="XRI70413.1"/>
    </source>
</evidence>
<organism evidence="1 2">
    <name type="scientific">Acidithiobacillus ferrianus</name>
    <dbReference type="NCBI Taxonomy" id="2678518"/>
    <lineage>
        <taxon>Bacteria</taxon>
        <taxon>Pseudomonadati</taxon>
        <taxon>Pseudomonadota</taxon>
        <taxon>Acidithiobacillia</taxon>
        <taxon>Acidithiobacillales</taxon>
        <taxon>Acidithiobacillaceae</taxon>
        <taxon>Acidithiobacillus</taxon>
    </lineage>
</organism>
<keyword evidence="1" id="KW-0012">Acyltransferase</keyword>
<reference evidence="1" key="1">
    <citation type="submission" date="2023-06" db="EMBL/GenBank/DDBJ databases">
        <title>Complete and circular genome of Acidithiobacillus ferrianus DSM 107098.</title>
        <authorList>
            <person name="Norris P.R."/>
            <person name="Falagan C."/>
            <person name="Moya-Beltran A."/>
            <person name="Castro M."/>
            <person name="Quatrini R."/>
            <person name="Johnson D.B."/>
        </authorList>
    </citation>
    <scope>NUCLEOTIDE SEQUENCE</scope>
    <source>
        <strain evidence="1">MG</strain>
    </source>
</reference>
<sequence>MEIPDGDIHLFWKTREPVACSAGMRLYPTTTLDDGPLVNVLCIPGGVGINPLLLDKEVQAWVQRQASAAQFVTSVCTGALLLGVAGLLAGRRATTHWRYHDLLARFGAIPVKERVVRDGNLITGGGVTAGIDFGLVLVTALRGQAAAEEIQLALEYAPEPPFQAGRPEDAPKDIVEVVRRRTETLRAERERMMGAWRKIPPSLCDKSQRHDLRTPLVRELRQDDDPAYRSLWRDALQQHAQYFRIAAGDDVPAGIPTRGAEDSFTLGAFEKNALVGIISLERDRGVKLRHKALLFRMFVAPEVAGRGVGKSLLQEVLSRAQGIDDLRYIHLTVLERNQRARALYRSLGFVDFALEPEAVRMDADYAGEVQMMRFLRR</sequence>
<accession>A0ACD5H9Z2</accession>
<keyword evidence="1" id="KW-0808">Transferase</keyword>
<name>A0ACD5H9Z2_9PROT</name>
<keyword evidence="2" id="KW-1185">Reference proteome</keyword>
<gene>
    <name evidence="1" type="ORF">GL267_006975</name>
</gene>
<protein>
    <submittedName>
        <fullName evidence="1">GNAT family N-acetyltransferase</fullName>
        <ecNumber evidence="1">2.3.1.-</ecNumber>
    </submittedName>
</protein>